<evidence type="ECO:0000256" key="10">
    <source>
        <dbReference type="SAM" id="Phobius"/>
    </source>
</evidence>
<evidence type="ECO:0000256" key="1">
    <source>
        <dbReference type="ARBA" id="ARBA00004651"/>
    </source>
</evidence>
<keyword evidence="4 10" id="KW-0812">Transmembrane</keyword>
<evidence type="ECO:0000256" key="2">
    <source>
        <dbReference type="ARBA" id="ARBA00022475"/>
    </source>
</evidence>
<accession>A0A182N9P2</accession>
<keyword evidence="3" id="KW-0716">Sensory transduction</keyword>
<feature type="transmembrane region" description="Helical" evidence="10">
    <location>
        <begin position="51"/>
        <end position="69"/>
    </location>
</feature>
<protein>
    <submittedName>
        <fullName evidence="11">Uncharacterized protein</fullName>
    </submittedName>
</protein>
<dbReference type="AlphaFoldDB" id="A0A182N9P2"/>
<dbReference type="Proteomes" id="UP000075884">
    <property type="component" value="Unassembled WGS sequence"/>
</dbReference>
<keyword evidence="8" id="KW-0675">Receptor</keyword>
<keyword evidence="7 10" id="KW-0472">Membrane</keyword>
<feature type="transmembrane region" description="Helical" evidence="10">
    <location>
        <begin position="89"/>
        <end position="109"/>
    </location>
</feature>
<evidence type="ECO:0000313" key="12">
    <source>
        <dbReference type="Proteomes" id="UP000075884"/>
    </source>
</evidence>
<dbReference type="GO" id="GO:0005886">
    <property type="term" value="C:plasma membrane"/>
    <property type="evidence" value="ECO:0007669"/>
    <property type="project" value="UniProtKB-SubCell"/>
</dbReference>
<evidence type="ECO:0000256" key="7">
    <source>
        <dbReference type="ARBA" id="ARBA00023136"/>
    </source>
</evidence>
<evidence type="ECO:0000256" key="5">
    <source>
        <dbReference type="ARBA" id="ARBA00022725"/>
    </source>
</evidence>
<feature type="transmembrane region" description="Helical" evidence="10">
    <location>
        <begin position="186"/>
        <end position="211"/>
    </location>
</feature>
<reference evidence="11" key="2">
    <citation type="submission" date="2020-05" db="UniProtKB">
        <authorList>
            <consortium name="EnsemblMetazoa"/>
        </authorList>
    </citation>
    <scope>IDENTIFICATION</scope>
    <source>
        <strain evidence="11">WRAIR2</strain>
    </source>
</reference>
<evidence type="ECO:0000313" key="11">
    <source>
        <dbReference type="EnsemblMetazoa" id="ADIR004368-PA"/>
    </source>
</evidence>
<feature type="transmembrane region" description="Helical" evidence="10">
    <location>
        <begin position="306"/>
        <end position="326"/>
    </location>
</feature>
<keyword evidence="12" id="KW-1185">Reference proteome</keyword>
<dbReference type="PANTHER" id="PTHR21137">
    <property type="entry name" value="ODORANT RECEPTOR"/>
    <property type="match status" value="1"/>
</dbReference>
<name>A0A182N9P2_9DIPT</name>
<dbReference type="Pfam" id="PF02949">
    <property type="entry name" value="7tm_6"/>
    <property type="match status" value="1"/>
</dbReference>
<dbReference type="GO" id="GO:0004984">
    <property type="term" value="F:olfactory receptor activity"/>
    <property type="evidence" value="ECO:0007669"/>
    <property type="project" value="InterPro"/>
</dbReference>
<dbReference type="GO" id="GO:0007165">
    <property type="term" value="P:signal transduction"/>
    <property type="evidence" value="ECO:0007669"/>
    <property type="project" value="UniProtKB-KW"/>
</dbReference>
<organism evidence="11 12">
    <name type="scientific">Anopheles dirus</name>
    <dbReference type="NCBI Taxonomy" id="7168"/>
    <lineage>
        <taxon>Eukaryota</taxon>
        <taxon>Metazoa</taxon>
        <taxon>Ecdysozoa</taxon>
        <taxon>Arthropoda</taxon>
        <taxon>Hexapoda</taxon>
        <taxon>Insecta</taxon>
        <taxon>Pterygota</taxon>
        <taxon>Neoptera</taxon>
        <taxon>Endopterygota</taxon>
        <taxon>Diptera</taxon>
        <taxon>Nematocera</taxon>
        <taxon>Culicoidea</taxon>
        <taxon>Culicidae</taxon>
        <taxon>Anophelinae</taxon>
        <taxon>Anopheles</taxon>
    </lineage>
</organism>
<dbReference type="PANTHER" id="PTHR21137:SF35">
    <property type="entry name" value="ODORANT RECEPTOR 19A-RELATED"/>
    <property type="match status" value="1"/>
</dbReference>
<evidence type="ECO:0000256" key="6">
    <source>
        <dbReference type="ARBA" id="ARBA00022989"/>
    </source>
</evidence>
<sequence>MNFKPRVATTHNKFLKRITNFTESSDFFIIQRYFEKLYALHYTARGWRDRALWYLYRALYALIYLSYIYKTYWVIHDRQSSSLSSANIFGVLWFFSAVILRVTILEWHYPLMECMQAFLNDHTYQRTDPWTREKRARFYRRSNRLAITVIVINFVEIICFAATNVLKLEDFMLQFRGRIVGGWPVQIVYGVLTMFWGGMYCMGFMVCYLLMSTFKLEVDILLHSLEEVGRELREAGDFEDEGDTFWHDVVNQLRPHIHRLEELFKNLQKLKSVIGPIAFVQYYSTYLVIADCCLILVSVGLSSYSIVYFISMMVFLTESFFLCYCIENLRDLKPRIATVLYNFDWTLRMRRSSDRLAPQYRHVRHTFLLITVQSGSTIHFSFAGIGEISMNSFAQLLEKSYSMLTFLLQFAK</sequence>
<evidence type="ECO:0000256" key="3">
    <source>
        <dbReference type="ARBA" id="ARBA00022606"/>
    </source>
</evidence>
<comment type="subcellular location">
    <subcellularLocation>
        <location evidence="1">Cell membrane</location>
        <topology evidence="1">Multi-pass membrane protein</topology>
    </subcellularLocation>
</comment>
<dbReference type="EnsemblMetazoa" id="ADIR004368-RA">
    <property type="protein sequence ID" value="ADIR004368-PA"/>
    <property type="gene ID" value="ADIR004368"/>
</dbReference>
<dbReference type="VEuPathDB" id="VectorBase:ADIR004368"/>
<evidence type="ECO:0000256" key="8">
    <source>
        <dbReference type="ARBA" id="ARBA00023170"/>
    </source>
</evidence>
<feature type="transmembrane region" description="Helical" evidence="10">
    <location>
        <begin position="273"/>
        <end position="300"/>
    </location>
</feature>
<proteinExistence type="predicted"/>
<keyword evidence="9" id="KW-0807">Transducer</keyword>
<keyword evidence="5" id="KW-0552">Olfaction</keyword>
<dbReference type="GO" id="GO:0005549">
    <property type="term" value="F:odorant binding"/>
    <property type="evidence" value="ECO:0007669"/>
    <property type="project" value="InterPro"/>
</dbReference>
<reference evidence="12" key="1">
    <citation type="submission" date="2013-03" db="EMBL/GenBank/DDBJ databases">
        <title>The Genome Sequence of Anopheles dirus WRAIR2.</title>
        <authorList>
            <consortium name="The Broad Institute Genomics Platform"/>
            <person name="Neafsey D.E."/>
            <person name="Walton C."/>
            <person name="Walker B."/>
            <person name="Young S.K."/>
            <person name="Zeng Q."/>
            <person name="Gargeya S."/>
            <person name="Fitzgerald M."/>
            <person name="Haas B."/>
            <person name="Abouelleil A."/>
            <person name="Allen A.W."/>
            <person name="Alvarado L."/>
            <person name="Arachchi H.M."/>
            <person name="Berlin A.M."/>
            <person name="Chapman S.B."/>
            <person name="Gainer-Dewar J."/>
            <person name="Goldberg J."/>
            <person name="Griggs A."/>
            <person name="Gujja S."/>
            <person name="Hansen M."/>
            <person name="Howarth C."/>
            <person name="Imamovic A."/>
            <person name="Ireland A."/>
            <person name="Larimer J."/>
            <person name="McCowan C."/>
            <person name="Murphy C."/>
            <person name="Pearson M."/>
            <person name="Poon T.W."/>
            <person name="Priest M."/>
            <person name="Roberts A."/>
            <person name="Saif S."/>
            <person name="Shea T."/>
            <person name="Sisk P."/>
            <person name="Sykes S."/>
            <person name="Wortman J."/>
            <person name="Nusbaum C."/>
            <person name="Birren B."/>
        </authorList>
    </citation>
    <scope>NUCLEOTIDE SEQUENCE [LARGE SCALE GENOMIC DNA]</scope>
    <source>
        <strain evidence="12">WRAIR2</strain>
    </source>
</reference>
<keyword evidence="2" id="KW-1003">Cell membrane</keyword>
<feature type="transmembrane region" description="Helical" evidence="10">
    <location>
        <begin position="145"/>
        <end position="166"/>
    </location>
</feature>
<evidence type="ECO:0000256" key="9">
    <source>
        <dbReference type="ARBA" id="ARBA00023224"/>
    </source>
</evidence>
<dbReference type="InterPro" id="IPR004117">
    <property type="entry name" value="7tm6_olfct_rcpt"/>
</dbReference>
<evidence type="ECO:0000256" key="4">
    <source>
        <dbReference type="ARBA" id="ARBA00022692"/>
    </source>
</evidence>
<keyword evidence="6 10" id="KW-1133">Transmembrane helix</keyword>